<reference evidence="1" key="2">
    <citation type="journal article" date="2015" name="Fish Shellfish Immunol.">
        <title>Early steps in the European eel (Anguilla anguilla)-Vibrio vulnificus interaction in the gills: Role of the RtxA13 toxin.</title>
        <authorList>
            <person name="Callol A."/>
            <person name="Pajuelo D."/>
            <person name="Ebbesson L."/>
            <person name="Teles M."/>
            <person name="MacKenzie S."/>
            <person name="Amaro C."/>
        </authorList>
    </citation>
    <scope>NUCLEOTIDE SEQUENCE</scope>
</reference>
<name>A0A0E9PGN7_ANGAN</name>
<protein>
    <submittedName>
        <fullName evidence="1">Uncharacterized protein</fullName>
    </submittedName>
</protein>
<evidence type="ECO:0000313" key="1">
    <source>
        <dbReference type="EMBL" id="JAH03018.1"/>
    </source>
</evidence>
<organism evidence="1">
    <name type="scientific">Anguilla anguilla</name>
    <name type="common">European freshwater eel</name>
    <name type="synonym">Muraena anguilla</name>
    <dbReference type="NCBI Taxonomy" id="7936"/>
    <lineage>
        <taxon>Eukaryota</taxon>
        <taxon>Metazoa</taxon>
        <taxon>Chordata</taxon>
        <taxon>Craniata</taxon>
        <taxon>Vertebrata</taxon>
        <taxon>Euteleostomi</taxon>
        <taxon>Actinopterygii</taxon>
        <taxon>Neopterygii</taxon>
        <taxon>Teleostei</taxon>
        <taxon>Anguilliformes</taxon>
        <taxon>Anguillidae</taxon>
        <taxon>Anguilla</taxon>
    </lineage>
</organism>
<dbReference type="AlphaFoldDB" id="A0A0E9PGN7"/>
<dbReference type="EMBL" id="GBXM01105559">
    <property type="protein sequence ID" value="JAH03018.1"/>
    <property type="molecule type" value="Transcribed_RNA"/>
</dbReference>
<reference evidence="1" key="1">
    <citation type="submission" date="2014-11" db="EMBL/GenBank/DDBJ databases">
        <authorList>
            <person name="Amaro Gonzalez C."/>
        </authorList>
    </citation>
    <scope>NUCLEOTIDE SEQUENCE</scope>
</reference>
<proteinExistence type="predicted"/>
<accession>A0A0E9PGN7</accession>
<sequence>MGAYVFYEGTRCTTSVPVTNVFPYGRVISVCSCAVESGAT</sequence>